<evidence type="ECO:0000313" key="6">
    <source>
        <dbReference type="Proteomes" id="UP001171945"/>
    </source>
</evidence>
<keyword evidence="2" id="KW-0051">Antiviral defense</keyword>
<organism evidence="5 6">
    <name type="scientific">Candidatus Marithioploca araucensis</name>
    <dbReference type="NCBI Taxonomy" id="70273"/>
    <lineage>
        <taxon>Bacteria</taxon>
        <taxon>Pseudomonadati</taxon>
        <taxon>Pseudomonadota</taxon>
        <taxon>Gammaproteobacteria</taxon>
        <taxon>Thiotrichales</taxon>
        <taxon>Thiotrichaceae</taxon>
        <taxon>Candidatus Marithioploca</taxon>
    </lineage>
</organism>
<evidence type="ECO:0000313" key="5">
    <source>
        <dbReference type="EMBL" id="MDM8562796.1"/>
    </source>
</evidence>
<dbReference type="PROSITE" id="PS50887">
    <property type="entry name" value="GGDEF"/>
    <property type="match status" value="1"/>
</dbReference>
<evidence type="ECO:0000256" key="1">
    <source>
        <dbReference type="ARBA" id="ARBA00022741"/>
    </source>
</evidence>
<keyword evidence="3" id="KW-0472">Membrane</keyword>
<dbReference type="InterPro" id="IPR024615">
    <property type="entry name" value="CRISPR-assoc_Cmr2_N"/>
</dbReference>
<dbReference type="Gene3D" id="3.30.70.270">
    <property type="match status" value="1"/>
</dbReference>
<keyword evidence="3" id="KW-1133">Transmembrane helix</keyword>
<dbReference type="EMBL" id="JAUCGM010000293">
    <property type="protein sequence ID" value="MDM8562796.1"/>
    <property type="molecule type" value="Genomic_DNA"/>
</dbReference>
<dbReference type="Pfam" id="PF12469">
    <property type="entry name" value="Cmr2_N"/>
    <property type="match status" value="1"/>
</dbReference>
<dbReference type="Pfam" id="PF22335">
    <property type="entry name" value="Cas10-Cmr2_palm2"/>
    <property type="match status" value="1"/>
</dbReference>
<keyword evidence="3" id="KW-0812">Transmembrane</keyword>
<protein>
    <submittedName>
        <fullName evidence="5">Type III-B CRISPR-associated protein Cas10/Cmr2</fullName>
    </submittedName>
</protein>
<dbReference type="InterPro" id="IPR000160">
    <property type="entry name" value="GGDEF_dom"/>
</dbReference>
<gene>
    <name evidence="5" type="primary">cas10</name>
    <name evidence="5" type="ORF">QUF54_05520</name>
</gene>
<evidence type="ECO:0000256" key="3">
    <source>
        <dbReference type="SAM" id="Phobius"/>
    </source>
</evidence>
<keyword evidence="6" id="KW-1185">Reference proteome</keyword>
<comment type="caution">
    <text evidence="5">The sequence shown here is derived from an EMBL/GenBank/DDBJ whole genome shotgun (WGS) entry which is preliminary data.</text>
</comment>
<dbReference type="InterPro" id="IPR038242">
    <property type="entry name" value="Cmr2_N"/>
</dbReference>
<accession>A0ABT7VT99</accession>
<evidence type="ECO:0000256" key="2">
    <source>
        <dbReference type="ARBA" id="ARBA00023118"/>
    </source>
</evidence>
<evidence type="ECO:0000259" key="4">
    <source>
        <dbReference type="PROSITE" id="PS50887"/>
    </source>
</evidence>
<dbReference type="InterPro" id="IPR043128">
    <property type="entry name" value="Rev_trsase/Diguanyl_cyclase"/>
</dbReference>
<keyword evidence="1" id="KW-0547">Nucleotide-binding</keyword>
<dbReference type="InterPro" id="IPR013407">
    <property type="entry name" value="CRISPR-assoc_prot_Cmr2"/>
</dbReference>
<feature type="transmembrane region" description="Helical" evidence="3">
    <location>
        <begin position="26"/>
        <end position="44"/>
    </location>
</feature>
<proteinExistence type="predicted"/>
<sequence>NMEKYFHFTIGPVQSFVAQARRTRDFWAGSFLLSWLAGVAMLSVEKQKGKIKFPAVDENYLAWIEGNGSGEKPRQGGIPNRFQAEVEANFKPELVVENVNQAWKELADLVWDKDLNNQIKPEKAIISREIWDRQIKSFWEMNWVLTDETASDLLDRRKNWRNHFASEEPGVKCMMMVGWQELSGEPKPNREKLAAFWEPISAKIGLDLTEGEHLCAIAFVKRRFARHFKDLNKINDKKLQKSILRFHPHSKKSSDKSAVQIKGWKLETGIPSISYMAAVHWLETIIKKEETAKLDLLLEAAKKAKIDESEKQSDIACLKQACEKFNVDKKLIALDGSAFFISELENQPDKKLSAPMITALKNLETKPPSPFYAILMMDGDSLGSKMSIPENQEPISDALKDFTASVPEIVTQQCGFLVYAGGDDVLAILPLERAFACAIQIRERYQKCFQATENKDIANSTISAAVEFAHIKMPLTKILRDAHQLLDNVAKEGCGRDAIAVRVWKPGGRAIKWAMPWECALNDKRDRLILEEIAATFSKHNEKETGFSNSFFYKIREQFEFLYPQKHSQCTNLPKKGAKDEPILGDEQQLKLLATNYIAAGNNKIDLETAEKEIKPLLNQCRRYKRDADEPNKEKWKEPSGRIDVDGALLVRFLVGKGVETDD</sequence>
<name>A0ABT7VT99_9GAMM</name>
<reference evidence="5" key="1">
    <citation type="submission" date="2023-06" db="EMBL/GenBank/DDBJ databases">
        <title>Uncultivated large filamentous bacteria from sulfidic sediments reveal new species and different genomic features in energy metabolism and defense.</title>
        <authorList>
            <person name="Fonseca A."/>
        </authorList>
    </citation>
    <scope>NUCLEOTIDE SEQUENCE</scope>
    <source>
        <strain evidence="5">HSG4</strain>
    </source>
</reference>
<dbReference type="Proteomes" id="UP001171945">
    <property type="component" value="Unassembled WGS sequence"/>
</dbReference>
<feature type="non-terminal residue" evidence="5">
    <location>
        <position position="1"/>
    </location>
</feature>
<dbReference type="InterPro" id="IPR054767">
    <property type="entry name" value="Cas10-Cmr2_palm2"/>
</dbReference>
<dbReference type="Gene3D" id="3.30.70.2220">
    <property type="entry name" value="CRISPR-Cas system, Cmr2 subunit, D1 domain, cysteine cluster"/>
    <property type="match status" value="1"/>
</dbReference>
<dbReference type="NCBIfam" id="TIGR02577">
    <property type="entry name" value="cas_TM1794_Cmr2"/>
    <property type="match status" value="1"/>
</dbReference>
<feature type="domain" description="GGDEF" evidence="4">
    <location>
        <begin position="370"/>
        <end position="504"/>
    </location>
</feature>